<accession>A0A7I8E0Z1</accession>
<dbReference type="GeneID" id="70580717"/>
<organism evidence="3 4">
    <name type="scientific">Faecalibacillus intestinalis</name>
    <dbReference type="NCBI Taxonomy" id="1982626"/>
    <lineage>
        <taxon>Bacteria</taxon>
        <taxon>Bacillati</taxon>
        <taxon>Bacillota</taxon>
        <taxon>Erysipelotrichia</taxon>
        <taxon>Erysipelotrichales</taxon>
        <taxon>Coprobacillaceae</taxon>
        <taxon>Faecalibacillus</taxon>
    </lineage>
</organism>
<feature type="transmembrane region" description="Helical" evidence="1">
    <location>
        <begin position="233"/>
        <end position="251"/>
    </location>
</feature>
<keyword evidence="1" id="KW-0812">Transmembrane</keyword>
<feature type="domain" description="DUF7507" evidence="2">
    <location>
        <begin position="117"/>
        <end position="207"/>
    </location>
</feature>
<evidence type="ECO:0000259" key="2">
    <source>
        <dbReference type="Pfam" id="PF24346"/>
    </source>
</evidence>
<dbReference type="EMBL" id="AP024085">
    <property type="protein sequence ID" value="BCL58567.1"/>
    <property type="molecule type" value="Genomic_DNA"/>
</dbReference>
<reference evidence="4" key="1">
    <citation type="submission" date="2020-09" db="EMBL/GenBank/DDBJ databases">
        <title>Complete genome sequencing of Faecalibacillus intestinalis strain 14EGH31.</title>
        <authorList>
            <person name="Sakamoto M."/>
            <person name="Murakami T."/>
            <person name="Mori H."/>
        </authorList>
    </citation>
    <scope>NUCLEOTIDE SEQUENCE [LARGE SCALE GENOMIC DNA]</scope>
    <source>
        <strain evidence="4">14EGH31</strain>
    </source>
</reference>
<dbReference type="RefSeq" id="WP_195946360.1">
    <property type="nucleotide sequence ID" value="NZ_AP024085.1"/>
</dbReference>
<dbReference type="Proteomes" id="UP000593842">
    <property type="component" value="Chromosome"/>
</dbReference>
<dbReference type="PANTHER" id="PTHR34819:SF3">
    <property type="entry name" value="CELL SURFACE PROTEIN"/>
    <property type="match status" value="1"/>
</dbReference>
<dbReference type="NCBIfam" id="TIGR01451">
    <property type="entry name" value="B_ant_repeat"/>
    <property type="match status" value="2"/>
</dbReference>
<protein>
    <recommendedName>
        <fullName evidence="2">DUF7507 domain-containing protein</fullName>
    </recommendedName>
</protein>
<dbReference type="PANTHER" id="PTHR34819">
    <property type="entry name" value="LARGE CYSTEINE-RICH PERIPLASMIC PROTEIN OMCB"/>
    <property type="match status" value="1"/>
</dbReference>
<gene>
    <name evidence="3" type="ORF">Fi14EGH31_22790</name>
</gene>
<dbReference type="InterPro" id="IPR047589">
    <property type="entry name" value="DUF11_rpt"/>
</dbReference>
<keyword evidence="1" id="KW-0472">Membrane</keyword>
<dbReference type="InterPro" id="IPR055354">
    <property type="entry name" value="DUF7507"/>
</dbReference>
<sequence>MIVNKKTVSNPKDGKSYKYGEEIKYEITVTNDGNVTLYNVNVSDKLTGDKWTIKELTPGETSKVFKTSYKVTEKDVLAGSVVNTATATSDDILDKITPEVVPGKQEENVEAAISSVLVEKKAKEGTYKVGNTVTYEIKVINNGNVTVSGIKVIDELTGDKWTIDNLKPGEEKIFTTKYVIKKADEDRGYVKNTVKVEGLGSNGKDVSVNGESTIKVEKTEVVTKPTTGDDTQLILWATLAITCGGIIIYLTSKIRRKEEK</sequence>
<dbReference type="Pfam" id="PF24346">
    <property type="entry name" value="DUF7507"/>
    <property type="match status" value="2"/>
</dbReference>
<dbReference type="InterPro" id="IPR051172">
    <property type="entry name" value="Chlamydia_OmcB"/>
</dbReference>
<evidence type="ECO:0000313" key="3">
    <source>
        <dbReference type="EMBL" id="BCL58567.1"/>
    </source>
</evidence>
<keyword evidence="1" id="KW-1133">Transmembrane helix</keyword>
<dbReference type="Gene3D" id="2.60.40.10">
    <property type="entry name" value="Immunoglobulins"/>
    <property type="match status" value="2"/>
</dbReference>
<feature type="domain" description="DUF7507" evidence="2">
    <location>
        <begin position="11"/>
        <end position="91"/>
    </location>
</feature>
<dbReference type="AlphaFoldDB" id="A0A7I8E0Z1"/>
<dbReference type="KEGG" id="fit:Fi14EGH31_22790"/>
<evidence type="ECO:0000256" key="1">
    <source>
        <dbReference type="SAM" id="Phobius"/>
    </source>
</evidence>
<name>A0A7I8E0Z1_9FIRM</name>
<dbReference type="InterPro" id="IPR013783">
    <property type="entry name" value="Ig-like_fold"/>
</dbReference>
<evidence type="ECO:0000313" key="4">
    <source>
        <dbReference type="Proteomes" id="UP000593842"/>
    </source>
</evidence>
<proteinExistence type="predicted"/>